<sequence>MCGRGQVWSSWWIIHGWYKYYDKDATNHAILLNSVSISSALVIDPREYSVRQAVAQHV</sequence>
<dbReference type="AlphaFoldDB" id="A0AAD4GLC3"/>
<dbReference type="EMBL" id="WHUW01000002">
    <property type="protein sequence ID" value="KAF8450967.1"/>
    <property type="molecule type" value="Genomic_DNA"/>
</dbReference>
<accession>A0AAD4GLC3</accession>
<dbReference type="Proteomes" id="UP001194468">
    <property type="component" value="Unassembled WGS sequence"/>
</dbReference>
<protein>
    <submittedName>
        <fullName evidence="1">Uncharacterized protein</fullName>
    </submittedName>
</protein>
<comment type="caution">
    <text evidence="1">The sequence shown here is derived from an EMBL/GenBank/DDBJ whole genome shotgun (WGS) entry which is preliminary data.</text>
</comment>
<gene>
    <name evidence="1" type="ORF">L210DRAFT_949876</name>
</gene>
<reference evidence="1" key="2">
    <citation type="journal article" date="2020" name="Nat. Commun.">
        <title>Large-scale genome sequencing of mycorrhizal fungi provides insights into the early evolution of symbiotic traits.</title>
        <authorList>
            <person name="Miyauchi S."/>
            <person name="Kiss E."/>
            <person name="Kuo A."/>
            <person name="Drula E."/>
            <person name="Kohler A."/>
            <person name="Sanchez-Garcia M."/>
            <person name="Morin E."/>
            <person name="Andreopoulos B."/>
            <person name="Barry K.W."/>
            <person name="Bonito G."/>
            <person name="Buee M."/>
            <person name="Carver A."/>
            <person name="Chen C."/>
            <person name="Cichocki N."/>
            <person name="Clum A."/>
            <person name="Culley D."/>
            <person name="Crous P.W."/>
            <person name="Fauchery L."/>
            <person name="Girlanda M."/>
            <person name="Hayes R.D."/>
            <person name="Keri Z."/>
            <person name="LaButti K."/>
            <person name="Lipzen A."/>
            <person name="Lombard V."/>
            <person name="Magnuson J."/>
            <person name="Maillard F."/>
            <person name="Murat C."/>
            <person name="Nolan M."/>
            <person name="Ohm R.A."/>
            <person name="Pangilinan J."/>
            <person name="Pereira M.F."/>
            <person name="Perotto S."/>
            <person name="Peter M."/>
            <person name="Pfister S."/>
            <person name="Riley R."/>
            <person name="Sitrit Y."/>
            <person name="Stielow J.B."/>
            <person name="Szollosi G."/>
            <person name="Zifcakova L."/>
            <person name="Stursova M."/>
            <person name="Spatafora J.W."/>
            <person name="Tedersoo L."/>
            <person name="Vaario L.M."/>
            <person name="Yamada A."/>
            <person name="Yan M."/>
            <person name="Wang P."/>
            <person name="Xu J."/>
            <person name="Bruns T."/>
            <person name="Baldrian P."/>
            <person name="Vilgalys R."/>
            <person name="Dunand C."/>
            <person name="Henrissat B."/>
            <person name="Grigoriev I.V."/>
            <person name="Hibbett D."/>
            <person name="Nagy L.G."/>
            <person name="Martin F.M."/>
        </authorList>
    </citation>
    <scope>NUCLEOTIDE SEQUENCE</scope>
    <source>
        <strain evidence="1">BED1</strain>
    </source>
</reference>
<organism evidence="1 2">
    <name type="scientific">Boletus edulis BED1</name>
    <dbReference type="NCBI Taxonomy" id="1328754"/>
    <lineage>
        <taxon>Eukaryota</taxon>
        <taxon>Fungi</taxon>
        <taxon>Dikarya</taxon>
        <taxon>Basidiomycota</taxon>
        <taxon>Agaricomycotina</taxon>
        <taxon>Agaricomycetes</taxon>
        <taxon>Agaricomycetidae</taxon>
        <taxon>Boletales</taxon>
        <taxon>Boletineae</taxon>
        <taxon>Boletaceae</taxon>
        <taxon>Boletoideae</taxon>
        <taxon>Boletus</taxon>
    </lineage>
</organism>
<evidence type="ECO:0000313" key="2">
    <source>
        <dbReference type="Proteomes" id="UP001194468"/>
    </source>
</evidence>
<keyword evidence="2" id="KW-1185">Reference proteome</keyword>
<evidence type="ECO:0000313" key="1">
    <source>
        <dbReference type="EMBL" id="KAF8450967.1"/>
    </source>
</evidence>
<proteinExistence type="predicted"/>
<name>A0AAD4GLC3_BOLED</name>
<reference evidence="1" key="1">
    <citation type="submission" date="2019-10" db="EMBL/GenBank/DDBJ databases">
        <authorList>
            <consortium name="DOE Joint Genome Institute"/>
            <person name="Kuo A."/>
            <person name="Miyauchi S."/>
            <person name="Kiss E."/>
            <person name="Drula E."/>
            <person name="Kohler A."/>
            <person name="Sanchez-Garcia M."/>
            <person name="Andreopoulos B."/>
            <person name="Barry K.W."/>
            <person name="Bonito G."/>
            <person name="Buee M."/>
            <person name="Carver A."/>
            <person name="Chen C."/>
            <person name="Cichocki N."/>
            <person name="Clum A."/>
            <person name="Culley D."/>
            <person name="Crous P.W."/>
            <person name="Fauchery L."/>
            <person name="Girlanda M."/>
            <person name="Hayes R."/>
            <person name="Keri Z."/>
            <person name="LaButti K."/>
            <person name="Lipzen A."/>
            <person name="Lombard V."/>
            <person name="Magnuson J."/>
            <person name="Maillard F."/>
            <person name="Morin E."/>
            <person name="Murat C."/>
            <person name="Nolan M."/>
            <person name="Ohm R."/>
            <person name="Pangilinan J."/>
            <person name="Pereira M."/>
            <person name="Perotto S."/>
            <person name="Peter M."/>
            <person name="Riley R."/>
            <person name="Sitrit Y."/>
            <person name="Stielow B."/>
            <person name="Szollosi G."/>
            <person name="Zifcakova L."/>
            <person name="Stursova M."/>
            <person name="Spatafora J.W."/>
            <person name="Tedersoo L."/>
            <person name="Vaario L.-M."/>
            <person name="Yamada A."/>
            <person name="Yan M."/>
            <person name="Wang P."/>
            <person name="Xu J."/>
            <person name="Bruns T."/>
            <person name="Baldrian P."/>
            <person name="Vilgalys R."/>
            <person name="Henrissat B."/>
            <person name="Grigoriev I.V."/>
            <person name="Hibbett D."/>
            <person name="Nagy L.G."/>
            <person name="Martin F.M."/>
        </authorList>
    </citation>
    <scope>NUCLEOTIDE SEQUENCE</scope>
    <source>
        <strain evidence="1">BED1</strain>
    </source>
</reference>